<protein>
    <submittedName>
        <fullName evidence="1">SRPBCC family protein</fullName>
    </submittedName>
</protein>
<accession>A0A4Q5J676</accession>
<name>A0A4Q5J676_9ACTN</name>
<dbReference type="Gene3D" id="3.30.530.20">
    <property type="match status" value="1"/>
</dbReference>
<keyword evidence="2" id="KW-1185">Reference proteome</keyword>
<dbReference type="CDD" id="cd07812">
    <property type="entry name" value="SRPBCC"/>
    <property type="match status" value="1"/>
</dbReference>
<evidence type="ECO:0000313" key="2">
    <source>
        <dbReference type="Proteomes" id="UP000291189"/>
    </source>
</evidence>
<dbReference type="AlphaFoldDB" id="A0A4Q5J676"/>
<dbReference type="Pfam" id="PF10604">
    <property type="entry name" value="Polyketide_cyc2"/>
    <property type="match status" value="1"/>
</dbReference>
<reference evidence="1 2" key="1">
    <citation type="submission" date="2019-01" db="EMBL/GenBank/DDBJ databases">
        <title>Nocardioides guangzhouensis sp. nov., an actinobacterium isolated from soil.</title>
        <authorList>
            <person name="Fu Y."/>
            <person name="Cai Y."/>
            <person name="Lin Z."/>
            <person name="Chen P."/>
        </authorList>
    </citation>
    <scope>NUCLEOTIDE SEQUENCE [LARGE SCALE GENOMIC DNA]</scope>
    <source>
        <strain evidence="1 2">NBRC 105384</strain>
    </source>
</reference>
<dbReference type="OrthoDB" id="4823586at2"/>
<gene>
    <name evidence="1" type="ORF">ETU37_04340</name>
</gene>
<evidence type="ECO:0000313" key="1">
    <source>
        <dbReference type="EMBL" id="RYU14142.1"/>
    </source>
</evidence>
<comment type="caution">
    <text evidence="1">The sequence shown here is derived from an EMBL/GenBank/DDBJ whole genome shotgun (WGS) entry which is preliminary data.</text>
</comment>
<dbReference type="SUPFAM" id="SSF55961">
    <property type="entry name" value="Bet v1-like"/>
    <property type="match status" value="1"/>
</dbReference>
<organism evidence="1 2">
    <name type="scientific">Nocardioides iriomotensis</name>
    <dbReference type="NCBI Taxonomy" id="715784"/>
    <lineage>
        <taxon>Bacteria</taxon>
        <taxon>Bacillati</taxon>
        <taxon>Actinomycetota</taxon>
        <taxon>Actinomycetes</taxon>
        <taxon>Propionibacteriales</taxon>
        <taxon>Nocardioidaceae</taxon>
        <taxon>Nocardioides</taxon>
    </lineage>
</organism>
<proteinExistence type="predicted"/>
<dbReference type="RefSeq" id="WP_129985681.1">
    <property type="nucleotide sequence ID" value="NZ_SDPU01000012.1"/>
</dbReference>
<dbReference type="InterPro" id="IPR023393">
    <property type="entry name" value="START-like_dom_sf"/>
</dbReference>
<dbReference type="Proteomes" id="UP000291189">
    <property type="component" value="Unassembled WGS sequence"/>
</dbReference>
<sequence>MRALIRREVPLAVPAAAAWEYVTDWPSQSDWVPHTRVEHADPAAPARGVGGRIRAWSGLGRIGFWDTMTITSWEVRPDGGGRCEVLHTGTVVRGEGEFEVVADGPDASRFLWSELAVVPGGRLGALGWKVARPVIERLLDQGLAVLKERLEGGPEEAARA</sequence>
<dbReference type="InterPro" id="IPR019587">
    <property type="entry name" value="Polyketide_cyclase/dehydratase"/>
</dbReference>
<dbReference type="EMBL" id="SDPU01000012">
    <property type="protein sequence ID" value="RYU14142.1"/>
    <property type="molecule type" value="Genomic_DNA"/>
</dbReference>